<dbReference type="VEuPathDB" id="ToxoDB:BESB_051470"/>
<name>A0A2A9MHS1_BESBE</name>
<feature type="region of interest" description="Disordered" evidence="1">
    <location>
        <begin position="68"/>
        <end position="144"/>
    </location>
</feature>
<sequence>MKKTVADVLFSRRPRGRSRRPKSRLVSSSAARGPTHGAAEGRCPRRSSLQGTNGLGLFASLPLSRLPARSTPPSLAPSPLLPSDPPSPHLSPSSPLPPSRCGLADQTPASRPALPRASLRASPHASPHAYPYSSSHASPPNSPHIFCSQQAPHSACVPAGALEADSGGAWRPVKRSVEKGVAYKIYSQSFWAGRATADDICIPLHVSKAVFGTSLSRKKGWVTWYDSRTHRLAATSIFQWVAESRALFLLSLQDAEAGSKARGAARQKAASLLRTVGEEDEEALEGGQPEEAAGGSGPPTKGAGGMRETAPLQEGGDAKKREDPEAEETALWASQPAADSGRVDLQEGAEAAERPRDTEGPLTATGGADKASFEGADEPRGDAGGGVAGQQGPGAFPSSECDPPESFTRFLLAVSCPASPVLSSFSAAEAVSSISTAPSCPSCGCEGPFLHRSSSSPSSPFPSSPSCSPPVRSALQATQAAARGGALSRSLARTLYVFVFLHGLAPPGVDSDVTENWGNLIAALLEKFPESDLQTRRAEQPMVLTWAFTYRRETFQSIGACMEALVPALTNELATLLPFFDTVHVTGVGHSMGGLIWRFLLDKKLKDLPLFPSMRPGASRERHARPASVRAPTGAASGPGGARPGRSTREGTWRGPVGDAPQQSPAGRPATCDEAGCEAGEEERGCTPRTAQHCGSFSGTAGEDTRHKKRALACLPFRRQFVSGSRKHACTSAASPPATSGRAPSVLRRHPSQPDTACQPAAEGGSAFPAASSAEAPRPRVSLAWQTPPSGACEGFSGTSERLRPEVFELLENVLNDPKVVLDVFCTLASPHVGAYKSKSFMRAVPRALSFMSCLPVSEIAKEILNADDPQLIRCLVEHERDGQSWLPFQGSDERRRKETRGDLCAEKAEGEEEAARHTHDSLGCDERHSFFCAHQRYERDRRRLNRAGERDGDRRQGERKSTLPRLRKLDTACVCRRRASSRFASRLTHRQALAGRHPGLAPAQHSFAPCVARRECRRRACRLRGVRTHPASVPPVLPLEASARFRSSAFFAGKPPGSTSGAAAAAVSPCPSGAHGCPHISVSAASSGANEEAEKTPRKTFRWVLFYGVLGTDWLVSANSALGTSLNLRLTSTGEEALRHPMRPIELSAESADAAGLSRRREPWSSGAAGAEAREDAAAEEGGGRIAAKRKASSCSATKRPRERAREETRRHPGTSLLRRSKWKCSRACSTSSGSSCIFRRIRSRRQRMPR</sequence>
<feature type="region of interest" description="Disordered" evidence="1">
    <location>
        <begin position="944"/>
        <end position="963"/>
    </location>
</feature>
<feature type="region of interest" description="Disordered" evidence="1">
    <location>
        <begin position="614"/>
        <end position="707"/>
    </location>
</feature>
<comment type="caution">
    <text evidence="2">The sequence shown here is derived from an EMBL/GenBank/DDBJ whole genome shotgun (WGS) entry which is preliminary data.</text>
</comment>
<feature type="region of interest" description="Disordered" evidence="1">
    <location>
        <begin position="887"/>
        <end position="920"/>
    </location>
</feature>
<proteinExistence type="predicted"/>
<dbReference type="RefSeq" id="XP_029219505.1">
    <property type="nucleotide sequence ID" value="XM_029363582.1"/>
</dbReference>
<feature type="compositionally biased region" description="Pro residues" evidence="1">
    <location>
        <begin position="74"/>
        <end position="98"/>
    </location>
</feature>
<feature type="compositionally biased region" description="Basic and acidic residues" evidence="1">
    <location>
        <begin position="341"/>
        <end position="359"/>
    </location>
</feature>
<evidence type="ECO:0000313" key="2">
    <source>
        <dbReference type="EMBL" id="PFH35496.1"/>
    </source>
</evidence>
<dbReference type="SUPFAM" id="SSF53474">
    <property type="entry name" value="alpha/beta-Hydrolases"/>
    <property type="match status" value="1"/>
</dbReference>
<feature type="compositionally biased region" description="Low complexity" evidence="1">
    <location>
        <begin position="732"/>
        <end position="745"/>
    </location>
</feature>
<organism evidence="2 3">
    <name type="scientific">Besnoitia besnoiti</name>
    <name type="common">Apicomplexan protozoan</name>
    <dbReference type="NCBI Taxonomy" id="94643"/>
    <lineage>
        <taxon>Eukaryota</taxon>
        <taxon>Sar</taxon>
        <taxon>Alveolata</taxon>
        <taxon>Apicomplexa</taxon>
        <taxon>Conoidasida</taxon>
        <taxon>Coccidia</taxon>
        <taxon>Eucoccidiorida</taxon>
        <taxon>Eimeriorina</taxon>
        <taxon>Sarcocystidae</taxon>
        <taxon>Besnoitia</taxon>
    </lineage>
</organism>
<dbReference type="KEGG" id="bbes:BESB_051470"/>
<reference evidence="2 3" key="1">
    <citation type="submission" date="2017-09" db="EMBL/GenBank/DDBJ databases">
        <title>Genome sequencing of Besnoitia besnoiti strain Bb-Ger1.</title>
        <authorList>
            <person name="Schares G."/>
            <person name="Venepally P."/>
            <person name="Lorenzi H.A."/>
        </authorList>
    </citation>
    <scope>NUCLEOTIDE SEQUENCE [LARGE SCALE GENOMIC DNA]</scope>
    <source>
        <strain evidence="2 3">Bb-Ger1</strain>
    </source>
</reference>
<feature type="compositionally biased region" description="Polar residues" evidence="1">
    <location>
        <begin position="689"/>
        <end position="699"/>
    </location>
</feature>
<feature type="compositionally biased region" description="Basic residues" evidence="1">
    <location>
        <begin position="12"/>
        <end position="23"/>
    </location>
</feature>
<feature type="compositionally biased region" description="Gly residues" evidence="1">
    <location>
        <begin position="382"/>
        <end position="392"/>
    </location>
</feature>
<keyword evidence="3" id="KW-1185">Reference proteome</keyword>
<dbReference type="GeneID" id="40310076"/>
<feature type="region of interest" description="Disordered" evidence="1">
    <location>
        <begin position="276"/>
        <end position="402"/>
    </location>
</feature>
<accession>A0A2A9MHS1</accession>
<evidence type="ECO:0000256" key="1">
    <source>
        <dbReference type="SAM" id="MobiDB-lite"/>
    </source>
</evidence>
<feature type="region of interest" description="Disordered" evidence="1">
    <location>
        <begin position="1"/>
        <end position="56"/>
    </location>
</feature>
<dbReference type="AlphaFoldDB" id="A0A2A9MHS1"/>
<feature type="compositionally biased region" description="Low complexity" evidence="1">
    <location>
        <begin position="121"/>
        <end position="139"/>
    </location>
</feature>
<protein>
    <submittedName>
        <fullName evidence="2">Uncharacterized protein</fullName>
    </submittedName>
</protein>
<feature type="region of interest" description="Disordered" evidence="1">
    <location>
        <begin position="725"/>
        <end position="773"/>
    </location>
</feature>
<dbReference type="Proteomes" id="UP000224006">
    <property type="component" value="Chromosome IV"/>
</dbReference>
<dbReference type="OrthoDB" id="332277at2759"/>
<feature type="compositionally biased region" description="Basic and acidic residues" evidence="1">
    <location>
        <begin position="892"/>
        <end position="920"/>
    </location>
</feature>
<dbReference type="InterPro" id="IPR029058">
    <property type="entry name" value="AB_hydrolase_fold"/>
</dbReference>
<feature type="region of interest" description="Disordered" evidence="1">
    <location>
        <begin position="1152"/>
        <end position="1220"/>
    </location>
</feature>
<dbReference type="EMBL" id="NWUJ01000004">
    <property type="protein sequence ID" value="PFH35496.1"/>
    <property type="molecule type" value="Genomic_DNA"/>
</dbReference>
<feature type="compositionally biased region" description="Basic and acidic residues" evidence="1">
    <location>
        <begin position="944"/>
        <end position="962"/>
    </location>
</feature>
<feature type="compositionally biased region" description="Gly residues" evidence="1">
    <location>
        <begin position="294"/>
        <end position="305"/>
    </location>
</feature>
<feature type="compositionally biased region" description="Low complexity" evidence="1">
    <location>
        <begin position="760"/>
        <end position="773"/>
    </location>
</feature>
<evidence type="ECO:0000313" key="3">
    <source>
        <dbReference type="Proteomes" id="UP000224006"/>
    </source>
</evidence>
<gene>
    <name evidence="2" type="ORF">BESB_051470</name>
</gene>